<gene>
    <name evidence="4" type="ORF">AB433_17950</name>
</gene>
<sequence>MGRAKAKRALVLAREIVEDIESNARGPGDRLLHEDAMLARYDVARATLREALRFLELQGVIHLTKGRGGGPVVARPQTADFASSMALILQFMDADLQALLELREAIAPTVAARAAQMATAADLAALEGCLAQLERERESPQFEETNRRFHDLLGWASGNPTFGLLISALHLLTRSMSVGLGYSAQERDTQLRCLGRVLHAVRMRDVAGARRQMDRLIAGSTQYLAERSPELLAQKVRWGNANRET</sequence>
<dbReference type="Pfam" id="PF00392">
    <property type="entry name" value="GntR"/>
    <property type="match status" value="1"/>
</dbReference>
<proteinExistence type="predicted"/>
<keyword evidence="4" id="KW-0614">Plasmid</keyword>
<dbReference type="InterPro" id="IPR008920">
    <property type="entry name" value="TF_FadR/GntR_C"/>
</dbReference>
<dbReference type="EMBL" id="CP011771">
    <property type="protein sequence ID" value="AKM12028.1"/>
    <property type="molecule type" value="Genomic_DNA"/>
</dbReference>
<evidence type="ECO:0000313" key="4">
    <source>
        <dbReference type="EMBL" id="AKM12028.1"/>
    </source>
</evidence>
<keyword evidence="1" id="KW-0805">Transcription regulation</keyword>
<organism evidence="4 5">
    <name type="scientific">Croceicoccus naphthovorans</name>
    <dbReference type="NCBI Taxonomy" id="1348774"/>
    <lineage>
        <taxon>Bacteria</taxon>
        <taxon>Pseudomonadati</taxon>
        <taxon>Pseudomonadota</taxon>
        <taxon>Alphaproteobacteria</taxon>
        <taxon>Sphingomonadales</taxon>
        <taxon>Erythrobacteraceae</taxon>
        <taxon>Croceicoccus</taxon>
    </lineage>
</organism>
<dbReference type="SUPFAM" id="SSF46785">
    <property type="entry name" value="Winged helix' DNA-binding domain"/>
    <property type="match status" value="1"/>
</dbReference>
<evidence type="ECO:0000256" key="2">
    <source>
        <dbReference type="ARBA" id="ARBA00023125"/>
    </source>
</evidence>
<name>A0A0G3XNA7_9SPHN</name>
<evidence type="ECO:0000256" key="3">
    <source>
        <dbReference type="ARBA" id="ARBA00023163"/>
    </source>
</evidence>
<evidence type="ECO:0000313" key="5">
    <source>
        <dbReference type="Proteomes" id="UP000035287"/>
    </source>
</evidence>
<dbReference type="InterPro" id="IPR011711">
    <property type="entry name" value="GntR_C"/>
</dbReference>
<geneLocation type="plasmid" evidence="4 5">
    <name>p1</name>
</geneLocation>
<dbReference type="KEGG" id="cna:AB433_17950"/>
<accession>A0A0G3XNA7</accession>
<dbReference type="SUPFAM" id="SSF48008">
    <property type="entry name" value="GntR ligand-binding domain-like"/>
    <property type="match status" value="1"/>
</dbReference>
<dbReference type="GO" id="GO:0003700">
    <property type="term" value="F:DNA-binding transcription factor activity"/>
    <property type="evidence" value="ECO:0007669"/>
    <property type="project" value="InterPro"/>
</dbReference>
<dbReference type="PROSITE" id="PS50949">
    <property type="entry name" value="HTH_GNTR"/>
    <property type="match status" value="1"/>
</dbReference>
<dbReference type="Gene3D" id="1.20.120.530">
    <property type="entry name" value="GntR ligand-binding domain-like"/>
    <property type="match status" value="1"/>
</dbReference>
<dbReference type="SMART" id="SM00895">
    <property type="entry name" value="FCD"/>
    <property type="match status" value="1"/>
</dbReference>
<dbReference type="InterPro" id="IPR036388">
    <property type="entry name" value="WH-like_DNA-bd_sf"/>
</dbReference>
<protein>
    <submittedName>
        <fullName evidence="4">GntR family transcriptional regulator</fullName>
    </submittedName>
</protein>
<dbReference type="GO" id="GO:0003677">
    <property type="term" value="F:DNA binding"/>
    <property type="evidence" value="ECO:0007669"/>
    <property type="project" value="UniProtKB-KW"/>
</dbReference>
<dbReference type="AlphaFoldDB" id="A0A0G3XNA7"/>
<keyword evidence="2" id="KW-0238">DNA-binding</keyword>
<dbReference type="Pfam" id="PF07729">
    <property type="entry name" value="FCD"/>
    <property type="match status" value="1"/>
</dbReference>
<keyword evidence="5" id="KW-1185">Reference proteome</keyword>
<dbReference type="InterPro" id="IPR036390">
    <property type="entry name" value="WH_DNA-bd_sf"/>
</dbReference>
<dbReference type="PANTHER" id="PTHR43537">
    <property type="entry name" value="TRANSCRIPTIONAL REGULATOR, GNTR FAMILY"/>
    <property type="match status" value="1"/>
</dbReference>
<dbReference type="RefSeq" id="WP_007016022.1">
    <property type="nucleotide sequence ID" value="NZ_CP011771.1"/>
</dbReference>
<reference evidence="4 5" key="1">
    <citation type="submission" date="2015-06" db="EMBL/GenBank/DDBJ databases">
        <authorList>
            <person name="Zeng Y."/>
            <person name="Huang Y."/>
        </authorList>
    </citation>
    <scope>NUCLEOTIDE SEQUENCE [LARGE SCALE GENOMIC DNA]</scope>
    <source>
        <strain evidence="4 5">PQ-2</strain>
        <plasmid evidence="5">Plasmid p1</plasmid>
    </source>
</reference>
<dbReference type="PATRIC" id="fig|1348774.3.peg.3779"/>
<dbReference type="Proteomes" id="UP000035287">
    <property type="component" value="Plasmid p1"/>
</dbReference>
<dbReference type="Gene3D" id="1.10.10.10">
    <property type="entry name" value="Winged helix-like DNA-binding domain superfamily/Winged helix DNA-binding domain"/>
    <property type="match status" value="1"/>
</dbReference>
<keyword evidence="3" id="KW-0804">Transcription</keyword>
<dbReference type="PANTHER" id="PTHR43537:SF24">
    <property type="entry name" value="GLUCONATE OPERON TRANSCRIPTIONAL REPRESSOR"/>
    <property type="match status" value="1"/>
</dbReference>
<dbReference type="InterPro" id="IPR000524">
    <property type="entry name" value="Tscrpt_reg_HTH_GntR"/>
</dbReference>
<evidence type="ECO:0000256" key="1">
    <source>
        <dbReference type="ARBA" id="ARBA00023015"/>
    </source>
</evidence>